<name>A0A6G5QMX6_CAMRE</name>
<feature type="region of interest" description="Disordered" evidence="1">
    <location>
        <begin position="42"/>
        <end position="62"/>
    </location>
</feature>
<dbReference type="AlphaFoldDB" id="A0A6G5QMX6"/>
<feature type="compositionally biased region" description="Polar residues" evidence="1">
    <location>
        <begin position="46"/>
        <end position="62"/>
    </location>
</feature>
<dbReference type="RefSeq" id="WP_002944587.1">
    <property type="nucleotide sequence ID" value="NZ_CP012543.1"/>
</dbReference>
<gene>
    <name evidence="2" type="ORF">CRECT_1315</name>
</gene>
<protein>
    <submittedName>
        <fullName evidence="2">Uncharacterized protein</fullName>
    </submittedName>
</protein>
<sequence>MLNKKAVDFAIFQAKMAMAGFETKLTPKGEIRGVKRGAKLGKTEAKSANNPNFKTNSLASLV</sequence>
<dbReference type="EMBL" id="CP012543">
    <property type="protein sequence ID" value="QCD46969.1"/>
    <property type="molecule type" value="Genomic_DNA"/>
</dbReference>
<dbReference type="KEGG" id="crx:CRECT_1315"/>
<proteinExistence type="predicted"/>
<organism evidence="2 3">
    <name type="scientific">Campylobacter rectus</name>
    <name type="common">Wolinella recta</name>
    <dbReference type="NCBI Taxonomy" id="203"/>
    <lineage>
        <taxon>Bacteria</taxon>
        <taxon>Pseudomonadati</taxon>
        <taxon>Campylobacterota</taxon>
        <taxon>Epsilonproteobacteria</taxon>
        <taxon>Campylobacterales</taxon>
        <taxon>Campylobacteraceae</taxon>
        <taxon>Campylobacter</taxon>
    </lineage>
</organism>
<accession>A0A6G5QMX6</accession>
<evidence type="ECO:0000313" key="3">
    <source>
        <dbReference type="Proteomes" id="UP000502377"/>
    </source>
</evidence>
<evidence type="ECO:0000256" key="1">
    <source>
        <dbReference type="SAM" id="MobiDB-lite"/>
    </source>
</evidence>
<reference evidence="2 3" key="1">
    <citation type="submission" date="2016-07" db="EMBL/GenBank/DDBJ databases">
        <title>Comparative genomics of the Campylobacter concisus group.</title>
        <authorList>
            <person name="Miller W.G."/>
            <person name="Yee E."/>
            <person name="Chapman M.H."/>
            <person name="Huynh S."/>
            <person name="Bono J.L."/>
            <person name="On S.L.W."/>
            <person name="StLeger J."/>
            <person name="Foster G."/>
            <person name="Parker C.T."/>
        </authorList>
    </citation>
    <scope>NUCLEOTIDE SEQUENCE [LARGE SCALE GENOMIC DNA]</scope>
    <source>
        <strain evidence="2 3">ATCC 33238</strain>
    </source>
</reference>
<dbReference type="Proteomes" id="UP000502377">
    <property type="component" value="Chromosome"/>
</dbReference>
<evidence type="ECO:0000313" key="2">
    <source>
        <dbReference type="EMBL" id="QCD46969.1"/>
    </source>
</evidence>